<dbReference type="PaxDb" id="768679-TTX_1306"/>
<dbReference type="HOGENOM" id="CLU_139556_0_0_2"/>
<name>G4RK47_THETK</name>
<dbReference type="InterPro" id="IPR007166">
    <property type="entry name" value="Class3_signal_pept_motif"/>
</dbReference>
<dbReference type="Proteomes" id="UP000002654">
    <property type="component" value="Chromosome"/>
</dbReference>
<keyword evidence="1" id="KW-0812">Transmembrane</keyword>
<dbReference type="KEGG" id="ttn:TTX_1306"/>
<dbReference type="RefSeq" id="WP_014127197.1">
    <property type="nucleotide sequence ID" value="NC_016070.1"/>
</dbReference>
<gene>
    <name evidence="2" type="ordered locus">TTX_1306</name>
</gene>
<dbReference type="PATRIC" id="fig|768679.9.peg.1323"/>
<dbReference type="GeneID" id="11262187"/>
<evidence type="ECO:0000256" key="1">
    <source>
        <dbReference type="SAM" id="Phobius"/>
    </source>
</evidence>
<accession>G4RK47</accession>
<evidence type="ECO:0000313" key="2">
    <source>
        <dbReference type="EMBL" id="CCC81942.1"/>
    </source>
</evidence>
<proteinExistence type="predicted"/>
<keyword evidence="1" id="KW-1133">Transmembrane helix</keyword>
<dbReference type="Pfam" id="PF04021">
    <property type="entry name" value="Class_IIIsignal"/>
    <property type="match status" value="1"/>
</dbReference>
<protein>
    <submittedName>
        <fullName evidence="2">Uncharacterized protein</fullName>
    </submittedName>
</protein>
<reference evidence="2 3" key="1">
    <citation type="journal article" date="2011" name="PLoS ONE">
        <title>The complete genome sequence of Thermoproteus tenax: a physiologically versatile member of the Crenarchaeota.</title>
        <authorList>
            <person name="Siebers B."/>
            <person name="Zaparty M."/>
            <person name="Raddatz G."/>
            <person name="Tjaden B."/>
            <person name="Albers S.V."/>
            <person name="Bell S.D."/>
            <person name="Blombach F."/>
            <person name="Kletzin A."/>
            <person name="Kyrpides N."/>
            <person name="Lanz C."/>
            <person name="Plagens A."/>
            <person name="Rampp M."/>
            <person name="Rosinus A."/>
            <person name="von Jan M."/>
            <person name="Makarova K.S."/>
            <person name="Klenk H.P."/>
            <person name="Schuster S.C."/>
            <person name="Hensel R."/>
        </authorList>
    </citation>
    <scope>NUCLEOTIDE SEQUENCE [LARGE SCALE GENOMIC DNA]</scope>
    <source>
        <strain evidence="3">ATCC 35583 / DSM 2078 / JCM 9277 / NBRC 100435 / Kra 1</strain>
    </source>
</reference>
<dbReference type="AlphaFoldDB" id="G4RK47"/>
<sequence length="136" mass="14048">MRGQISLEPVILLAATVAIAVAVGWYIYTTWASLVRPVPNLAILSATYYQNGTLVLTALNPGTAPVVQISSIALEGERCSHVDVNGTGGGALPMARGAVVVRAQCPVRAPPGTTLRGQVELSVGTTYPFTAEVASS</sequence>
<keyword evidence="3" id="KW-1185">Reference proteome</keyword>
<evidence type="ECO:0000313" key="3">
    <source>
        <dbReference type="Proteomes" id="UP000002654"/>
    </source>
</evidence>
<organism evidence="2 3">
    <name type="scientific">Thermoproteus tenax (strain ATCC 35583 / DSM 2078 / JCM 9277 / NBRC 100435 / Kra 1)</name>
    <dbReference type="NCBI Taxonomy" id="768679"/>
    <lineage>
        <taxon>Archaea</taxon>
        <taxon>Thermoproteota</taxon>
        <taxon>Thermoprotei</taxon>
        <taxon>Thermoproteales</taxon>
        <taxon>Thermoproteaceae</taxon>
        <taxon>Thermoproteus</taxon>
    </lineage>
</organism>
<keyword evidence="1" id="KW-0472">Membrane</keyword>
<feature type="transmembrane region" description="Helical" evidence="1">
    <location>
        <begin position="7"/>
        <end position="28"/>
    </location>
</feature>
<dbReference type="eggNOG" id="arCOG03740">
    <property type="taxonomic scope" value="Archaea"/>
</dbReference>
<dbReference type="STRING" id="768679.TTX_1306"/>
<dbReference type="EMBL" id="FN869859">
    <property type="protein sequence ID" value="CCC81942.1"/>
    <property type="molecule type" value="Genomic_DNA"/>
</dbReference>